<protein>
    <submittedName>
        <fullName evidence="5">GntR family transcriptional regulator</fullName>
    </submittedName>
</protein>
<keyword evidence="1" id="KW-0805">Transcription regulation</keyword>
<dbReference type="InterPro" id="IPR036390">
    <property type="entry name" value="WH_DNA-bd_sf"/>
</dbReference>
<dbReference type="EMBL" id="JBHSDP010000011">
    <property type="protein sequence ID" value="MFC4328280.1"/>
    <property type="molecule type" value="Genomic_DNA"/>
</dbReference>
<feature type="domain" description="HTH gntR-type" evidence="4">
    <location>
        <begin position="2"/>
        <end position="70"/>
    </location>
</feature>
<dbReference type="Pfam" id="PF00392">
    <property type="entry name" value="GntR"/>
    <property type="match status" value="1"/>
</dbReference>
<reference evidence="6" key="1">
    <citation type="journal article" date="2019" name="Int. J. Syst. Evol. Microbiol.">
        <title>The Global Catalogue of Microorganisms (GCM) 10K type strain sequencing project: providing services to taxonomists for standard genome sequencing and annotation.</title>
        <authorList>
            <consortium name="The Broad Institute Genomics Platform"/>
            <consortium name="The Broad Institute Genome Sequencing Center for Infectious Disease"/>
            <person name="Wu L."/>
            <person name="Ma J."/>
        </authorList>
    </citation>
    <scope>NUCLEOTIDE SEQUENCE [LARGE SCALE GENOMIC DNA]</scope>
    <source>
        <strain evidence="6">PCU 347</strain>
    </source>
</reference>
<gene>
    <name evidence="5" type="ORF">ACFPC0_10630</name>
</gene>
<evidence type="ECO:0000256" key="1">
    <source>
        <dbReference type="ARBA" id="ARBA00023015"/>
    </source>
</evidence>
<evidence type="ECO:0000256" key="3">
    <source>
        <dbReference type="ARBA" id="ARBA00023163"/>
    </source>
</evidence>
<dbReference type="SUPFAM" id="SSF46785">
    <property type="entry name" value="Winged helix' DNA-binding domain"/>
    <property type="match status" value="1"/>
</dbReference>
<dbReference type="Proteomes" id="UP001595824">
    <property type="component" value="Unassembled WGS sequence"/>
</dbReference>
<accession>A0ABV8TCK5</accession>
<evidence type="ECO:0000259" key="4">
    <source>
        <dbReference type="PROSITE" id="PS50949"/>
    </source>
</evidence>
<keyword evidence="2" id="KW-0238">DNA-binding</keyword>
<evidence type="ECO:0000313" key="5">
    <source>
        <dbReference type="EMBL" id="MFC4328280.1"/>
    </source>
</evidence>
<dbReference type="RefSeq" id="WP_381738425.1">
    <property type="nucleotide sequence ID" value="NZ_JBHSDP010000011.1"/>
</dbReference>
<keyword evidence="3" id="KW-0804">Transcription</keyword>
<evidence type="ECO:0000313" key="6">
    <source>
        <dbReference type="Proteomes" id="UP001595824"/>
    </source>
</evidence>
<dbReference type="InterPro" id="IPR036388">
    <property type="entry name" value="WH-like_DNA-bd_sf"/>
</dbReference>
<keyword evidence="6" id="KW-1185">Reference proteome</keyword>
<organism evidence="5 6">
    <name type="scientific">Streptomyces andamanensis</name>
    <dbReference type="NCBI Taxonomy" id="1565035"/>
    <lineage>
        <taxon>Bacteria</taxon>
        <taxon>Bacillati</taxon>
        <taxon>Actinomycetota</taxon>
        <taxon>Actinomycetes</taxon>
        <taxon>Kitasatosporales</taxon>
        <taxon>Streptomycetaceae</taxon>
        <taxon>Streptomyces</taxon>
    </lineage>
</organism>
<evidence type="ECO:0000256" key="2">
    <source>
        <dbReference type="ARBA" id="ARBA00023125"/>
    </source>
</evidence>
<comment type="caution">
    <text evidence="5">The sequence shown here is derived from an EMBL/GenBank/DDBJ whole genome shotgun (WGS) entry which is preliminary data.</text>
</comment>
<dbReference type="PROSITE" id="PS50949">
    <property type="entry name" value="HTH_GNTR"/>
    <property type="match status" value="1"/>
</dbReference>
<proteinExistence type="predicted"/>
<name>A0ABV8TCK5_9ACTN</name>
<sequence length="78" mass="8690">MLQPTRELHERLRRSILRGDWPKGSRGPALRDLIDIHGLNRSQATLVLEELAREGLIVRVQGTGPVIAYTPGQGRAEP</sequence>
<dbReference type="Gene3D" id="1.10.10.10">
    <property type="entry name" value="Winged helix-like DNA-binding domain superfamily/Winged helix DNA-binding domain"/>
    <property type="match status" value="1"/>
</dbReference>
<dbReference type="InterPro" id="IPR000524">
    <property type="entry name" value="Tscrpt_reg_HTH_GntR"/>
</dbReference>